<reference evidence="1 2" key="1">
    <citation type="journal article" date="2020" name="ISME J.">
        <title>Comparative genomics reveals insights into cyanobacterial evolution and habitat adaptation.</title>
        <authorList>
            <person name="Chen M.Y."/>
            <person name="Teng W.K."/>
            <person name="Zhao L."/>
            <person name="Hu C.X."/>
            <person name="Zhou Y.K."/>
            <person name="Han B.P."/>
            <person name="Song L.R."/>
            <person name="Shu W.S."/>
        </authorList>
    </citation>
    <scope>NUCLEOTIDE SEQUENCE [LARGE SCALE GENOMIC DNA]</scope>
    <source>
        <strain evidence="1 2">FACHB-248</strain>
    </source>
</reference>
<evidence type="ECO:0000313" key="2">
    <source>
        <dbReference type="Proteomes" id="UP000660380"/>
    </source>
</evidence>
<sequence length="59" mass="6607">MLQRSCSSLRVRHFDGTETDTAEWTHRNALAPQCPMPNAQCPNLLVKRNLVLDANSAKV</sequence>
<keyword evidence="2" id="KW-1185">Reference proteome</keyword>
<dbReference type="Proteomes" id="UP000660380">
    <property type="component" value="Unassembled WGS sequence"/>
</dbReference>
<protein>
    <submittedName>
        <fullName evidence="1">Uncharacterized protein</fullName>
    </submittedName>
</protein>
<accession>A0ABR8GM05</accession>
<dbReference type="RefSeq" id="WP_144238172.1">
    <property type="nucleotide sequence ID" value="NZ_JACJTA010000009.1"/>
</dbReference>
<dbReference type="EMBL" id="JACJTA010000009">
    <property type="protein sequence ID" value="MBD2604193.1"/>
    <property type="molecule type" value="Genomic_DNA"/>
</dbReference>
<comment type="caution">
    <text evidence="1">The sequence shown here is derived from an EMBL/GenBank/DDBJ whole genome shotgun (WGS) entry which is preliminary data.</text>
</comment>
<name>A0ABR8GM05_9CYAN</name>
<gene>
    <name evidence="1" type="ORF">H6G81_06535</name>
</gene>
<organism evidence="1 2">
    <name type="scientific">Scytonema hofmannii FACHB-248</name>
    <dbReference type="NCBI Taxonomy" id="1842502"/>
    <lineage>
        <taxon>Bacteria</taxon>
        <taxon>Bacillati</taxon>
        <taxon>Cyanobacteriota</taxon>
        <taxon>Cyanophyceae</taxon>
        <taxon>Nostocales</taxon>
        <taxon>Scytonemataceae</taxon>
        <taxon>Scytonema</taxon>
    </lineage>
</organism>
<evidence type="ECO:0000313" key="1">
    <source>
        <dbReference type="EMBL" id="MBD2604193.1"/>
    </source>
</evidence>
<proteinExistence type="predicted"/>